<organism evidence="1 2">
    <name type="scientific">Pseudonocardia hierapolitana</name>
    <dbReference type="NCBI Taxonomy" id="1128676"/>
    <lineage>
        <taxon>Bacteria</taxon>
        <taxon>Bacillati</taxon>
        <taxon>Actinomycetota</taxon>
        <taxon>Actinomycetes</taxon>
        <taxon>Pseudonocardiales</taxon>
        <taxon>Pseudonocardiaceae</taxon>
        <taxon>Pseudonocardia</taxon>
    </lineage>
</organism>
<evidence type="ECO:0000313" key="1">
    <source>
        <dbReference type="EMBL" id="TWF81413.1"/>
    </source>
</evidence>
<dbReference type="SUPFAM" id="SSF142906">
    <property type="entry name" value="YjbR-like"/>
    <property type="match status" value="1"/>
</dbReference>
<dbReference type="AlphaFoldDB" id="A0A561T2R6"/>
<dbReference type="InterPro" id="IPR038056">
    <property type="entry name" value="YjbR-like_sf"/>
</dbReference>
<name>A0A561T2R6_9PSEU</name>
<dbReference type="Gene3D" id="3.90.1150.30">
    <property type="match status" value="1"/>
</dbReference>
<keyword evidence="2" id="KW-1185">Reference proteome</keyword>
<dbReference type="Pfam" id="PF04237">
    <property type="entry name" value="YjbR"/>
    <property type="match status" value="1"/>
</dbReference>
<dbReference type="InterPro" id="IPR058532">
    <property type="entry name" value="YjbR/MT2646/Rv2570-like"/>
</dbReference>
<evidence type="ECO:0000313" key="2">
    <source>
        <dbReference type="Proteomes" id="UP000321261"/>
    </source>
</evidence>
<sequence length="137" mass="14872">MPEALPPPAAALLSGVRVRCMALPEVTEGLTHGAPTWFVRGRRSFVKFVDPDDHPQLDLPEVAIWAAAPPGARQELTAAAPDRFFEPRFGGRDWVGMRLDAGPGGPDWDEIGEVIADAYRQVAPRKLVARLDHTPGS</sequence>
<protein>
    <submittedName>
        <fullName evidence="1">YjbR protein</fullName>
    </submittedName>
</protein>
<dbReference type="EMBL" id="VIWU01000001">
    <property type="protein sequence ID" value="TWF81413.1"/>
    <property type="molecule type" value="Genomic_DNA"/>
</dbReference>
<comment type="caution">
    <text evidence="1">The sequence shown here is derived from an EMBL/GenBank/DDBJ whole genome shotgun (WGS) entry which is preliminary data.</text>
</comment>
<accession>A0A561T2R6</accession>
<proteinExistence type="predicted"/>
<dbReference type="Proteomes" id="UP000321261">
    <property type="component" value="Unassembled WGS sequence"/>
</dbReference>
<dbReference type="RefSeq" id="WP_246170782.1">
    <property type="nucleotide sequence ID" value="NZ_VIWU01000001.1"/>
</dbReference>
<reference evidence="1 2" key="1">
    <citation type="submission" date="2019-06" db="EMBL/GenBank/DDBJ databases">
        <title>Sequencing the genomes of 1000 actinobacteria strains.</title>
        <authorList>
            <person name="Klenk H.-P."/>
        </authorList>
    </citation>
    <scope>NUCLEOTIDE SEQUENCE [LARGE SCALE GENOMIC DNA]</scope>
    <source>
        <strain evidence="1 2">DSM 45671</strain>
    </source>
</reference>
<gene>
    <name evidence="1" type="ORF">FHX44_117356</name>
</gene>